<evidence type="ECO:0000259" key="2">
    <source>
        <dbReference type="PROSITE" id="PS51192"/>
    </source>
</evidence>
<dbReference type="SMART" id="SM00490">
    <property type="entry name" value="HELICc"/>
    <property type="match status" value="1"/>
</dbReference>
<dbReference type="Gene3D" id="3.40.50.10810">
    <property type="entry name" value="Tandem AAA-ATPase domain"/>
    <property type="match status" value="1"/>
</dbReference>
<dbReference type="STRING" id="298654.FraEuI1c_5011"/>
<feature type="domain" description="Helicase ATP-binding" evidence="2">
    <location>
        <begin position="303"/>
        <end position="491"/>
    </location>
</feature>
<dbReference type="SMART" id="SM00487">
    <property type="entry name" value="DEXDc"/>
    <property type="match status" value="1"/>
</dbReference>
<feature type="domain" description="Helicase C-terminal" evidence="3">
    <location>
        <begin position="580"/>
        <end position="739"/>
    </location>
</feature>
<name>E3J350_PSEI1</name>
<dbReference type="PROSITE" id="PS51194">
    <property type="entry name" value="HELICASE_CTER"/>
    <property type="match status" value="1"/>
</dbReference>
<protein>
    <submittedName>
        <fullName evidence="4">SNF2-related protein</fullName>
    </submittedName>
</protein>
<organism evidence="4 5">
    <name type="scientific">Pseudofrankia inefficax (strain DSM 45817 / CECT 9037 / DDB 130130 / EuI1c)</name>
    <name type="common">Frankia inefficax</name>
    <dbReference type="NCBI Taxonomy" id="298654"/>
    <lineage>
        <taxon>Bacteria</taxon>
        <taxon>Bacillati</taxon>
        <taxon>Actinomycetota</taxon>
        <taxon>Actinomycetes</taxon>
        <taxon>Frankiales</taxon>
        <taxon>Frankiaceae</taxon>
        <taxon>Pseudofrankia</taxon>
    </lineage>
</organism>
<sequence length="769" mass="84802">MAFRLPDEKQAPVGSVEARRLLDDATALRDLADDALAREEDARTEVARRFQVVRATLARRDLATMDVERLKDTADDRLPFPALRRAGYRTVADLVDERPEVLDAHPGIGAVSANRAIAAARALDQAAQERLGLRVAMDPSDERATDLLRWLRRVVQLADALDDVRGPAGVLANDLPALVTAAAPTRSRTRMLFAGERRRVAARQVLDQVRRLLDDAETAGIADRLTAAGRLARTAPGDTGVWGDFERAAVRYYGLLGEIVGIRDTTDAAAGQLPEDIAARVREQRLDGEFRTVSLRGYQAFGAKFALAQRRVILGDEMGLGKTVQAIAALAHLRALDQTHFLVVCPTSVLVNWLREIARHSTLTAHRLHGPDRADAARRWLAEGGVAVTTFDTLSALELPTALRARVDVPTQRDRVRRRRTVAAGPPGPRIAMLVADEAHYVKNPATKRAEALRALVNRADLVDRVLFLTGTPMENRVDEFRQLVGYLQPSLLPVNPAARRPRDTPELSPARFRTLVAPVYLRRNTHEVLSELPDRVSTDEWLERGSRAEQAAYRKAVLDRKFMAMRRVAFTGDPEHSAKLDRLVDIAREAGQNGQRVVVFSFFLEVLDIVGRRLRADPECGAVFGPITGAVAAEERQQLVDDFGRRPAPAVLLSQIVAGGTGLNMQAASVVILCEPQVKPTLEEQAIARLHRMGQIRTVQVHRLLTTDSVDQRLVEILAAKRVEFDAYARRSDLADAGPEALDVSDEVLTKQVLEEEYARIAKTGARA</sequence>
<dbReference type="Pfam" id="PF00271">
    <property type="entry name" value="Helicase_C"/>
    <property type="match status" value="1"/>
</dbReference>
<dbReference type="InterPro" id="IPR014001">
    <property type="entry name" value="Helicase_ATP-bd"/>
</dbReference>
<reference evidence="4 5" key="1">
    <citation type="submission" date="2010-10" db="EMBL/GenBank/DDBJ databases">
        <title>Complete sequence of Frankia sp. EuI1c.</title>
        <authorList>
            <consortium name="US DOE Joint Genome Institute"/>
            <person name="Lucas S."/>
            <person name="Copeland A."/>
            <person name="Lapidus A."/>
            <person name="Cheng J.-F."/>
            <person name="Bruce D."/>
            <person name="Goodwin L."/>
            <person name="Pitluck S."/>
            <person name="Chertkov O."/>
            <person name="Detter J.C."/>
            <person name="Han C."/>
            <person name="Tapia R."/>
            <person name="Land M."/>
            <person name="Hauser L."/>
            <person name="Jeffries C."/>
            <person name="Kyrpides N."/>
            <person name="Ivanova N."/>
            <person name="Mikhailova N."/>
            <person name="Beauchemin N."/>
            <person name="Sen A."/>
            <person name="Sur S.A."/>
            <person name="Gtari M."/>
            <person name="Wall L."/>
            <person name="Tisa L."/>
            <person name="Woyke T."/>
        </authorList>
    </citation>
    <scope>NUCLEOTIDE SEQUENCE [LARGE SCALE GENOMIC DNA]</scope>
    <source>
        <strain evidence="5">DSM 45817 / CECT 9037 / EuI1c</strain>
    </source>
</reference>
<dbReference type="InterPro" id="IPR027417">
    <property type="entry name" value="P-loop_NTPase"/>
</dbReference>
<dbReference type="AlphaFoldDB" id="E3J350"/>
<dbReference type="Pfam" id="PF00176">
    <property type="entry name" value="SNF2-rel_dom"/>
    <property type="match status" value="1"/>
</dbReference>
<dbReference type="InterPro" id="IPR000330">
    <property type="entry name" value="SNF2_N"/>
</dbReference>
<dbReference type="GO" id="GO:0005524">
    <property type="term" value="F:ATP binding"/>
    <property type="evidence" value="ECO:0007669"/>
    <property type="project" value="InterPro"/>
</dbReference>
<proteinExistence type="predicted"/>
<dbReference type="InterPro" id="IPR038718">
    <property type="entry name" value="SNF2-like_sf"/>
</dbReference>
<dbReference type="KEGG" id="fri:FraEuI1c_5011"/>
<evidence type="ECO:0000313" key="4">
    <source>
        <dbReference type="EMBL" id="ADP83000.1"/>
    </source>
</evidence>
<accession>E3J350</accession>
<evidence type="ECO:0000313" key="5">
    <source>
        <dbReference type="Proteomes" id="UP000002484"/>
    </source>
</evidence>
<keyword evidence="5" id="KW-1185">Reference proteome</keyword>
<dbReference type="Gene3D" id="3.40.50.300">
    <property type="entry name" value="P-loop containing nucleotide triphosphate hydrolases"/>
    <property type="match status" value="1"/>
</dbReference>
<dbReference type="PROSITE" id="PS51192">
    <property type="entry name" value="HELICASE_ATP_BIND_1"/>
    <property type="match status" value="1"/>
</dbReference>
<dbReference type="PANTHER" id="PTHR10799">
    <property type="entry name" value="SNF2/RAD54 HELICASE FAMILY"/>
    <property type="match status" value="1"/>
</dbReference>
<dbReference type="CDD" id="cd18793">
    <property type="entry name" value="SF2_C_SNF"/>
    <property type="match status" value="1"/>
</dbReference>
<dbReference type="EMBL" id="CP002299">
    <property type="protein sequence ID" value="ADP83000.1"/>
    <property type="molecule type" value="Genomic_DNA"/>
</dbReference>
<dbReference type="SUPFAM" id="SSF52540">
    <property type="entry name" value="P-loop containing nucleoside triphosphate hydrolases"/>
    <property type="match status" value="2"/>
</dbReference>
<dbReference type="Proteomes" id="UP000002484">
    <property type="component" value="Chromosome"/>
</dbReference>
<evidence type="ECO:0000256" key="1">
    <source>
        <dbReference type="ARBA" id="ARBA00022801"/>
    </source>
</evidence>
<dbReference type="InterPro" id="IPR049730">
    <property type="entry name" value="SNF2/RAD54-like_C"/>
</dbReference>
<dbReference type="GO" id="GO:0016787">
    <property type="term" value="F:hydrolase activity"/>
    <property type="evidence" value="ECO:0007669"/>
    <property type="project" value="UniProtKB-KW"/>
</dbReference>
<gene>
    <name evidence="4" type="ordered locus">FraEuI1c_5011</name>
</gene>
<evidence type="ECO:0000259" key="3">
    <source>
        <dbReference type="PROSITE" id="PS51194"/>
    </source>
</evidence>
<dbReference type="HOGENOM" id="CLU_000315_17_4_11"/>
<dbReference type="RefSeq" id="WP_013426118.1">
    <property type="nucleotide sequence ID" value="NC_014666.1"/>
</dbReference>
<keyword evidence="1" id="KW-0378">Hydrolase</keyword>
<dbReference type="eggNOG" id="COG0553">
    <property type="taxonomic scope" value="Bacteria"/>
</dbReference>
<dbReference type="Gene3D" id="1.10.150.20">
    <property type="entry name" value="5' to 3' exonuclease, C-terminal subdomain"/>
    <property type="match status" value="1"/>
</dbReference>
<dbReference type="OrthoDB" id="9760715at2"/>
<dbReference type="InterPro" id="IPR001650">
    <property type="entry name" value="Helicase_C-like"/>
</dbReference>
<dbReference type="InParanoid" id="E3J350"/>
<dbReference type="CDD" id="cd17919">
    <property type="entry name" value="DEXHc_Snf"/>
    <property type="match status" value="1"/>
</dbReference>